<gene>
    <name evidence="2" type="ORF">SAMN05660297_02227</name>
</gene>
<feature type="transmembrane region" description="Helical" evidence="1">
    <location>
        <begin position="21"/>
        <end position="44"/>
    </location>
</feature>
<evidence type="ECO:0000256" key="1">
    <source>
        <dbReference type="SAM" id="Phobius"/>
    </source>
</evidence>
<feature type="transmembrane region" description="Helical" evidence="1">
    <location>
        <begin position="50"/>
        <end position="70"/>
    </location>
</feature>
<keyword evidence="1" id="KW-0812">Transmembrane</keyword>
<accession>A0A1I0DZ32</accession>
<dbReference type="SUPFAM" id="SSF103473">
    <property type="entry name" value="MFS general substrate transporter"/>
    <property type="match status" value="1"/>
</dbReference>
<dbReference type="EMBL" id="FOHU01000009">
    <property type="protein sequence ID" value="SET38007.1"/>
    <property type="molecule type" value="Genomic_DNA"/>
</dbReference>
<evidence type="ECO:0000313" key="3">
    <source>
        <dbReference type="Proteomes" id="UP000199568"/>
    </source>
</evidence>
<dbReference type="Gene3D" id="1.20.1250.20">
    <property type="entry name" value="MFS general substrate transporter like domains"/>
    <property type="match status" value="1"/>
</dbReference>
<reference evidence="2 3" key="1">
    <citation type="submission" date="2016-10" db="EMBL/GenBank/DDBJ databases">
        <authorList>
            <person name="de Groot N.N."/>
        </authorList>
    </citation>
    <scope>NUCLEOTIDE SEQUENCE [LARGE SCALE GENOMIC DNA]</scope>
    <source>
        <strain evidence="2 3">DSM 18979</strain>
    </source>
</reference>
<proteinExistence type="predicted"/>
<name>A0A1I0DZ32_9FIRM</name>
<sequence length="84" mass="8631">MAGIYPTTVSTVGNITKSYPMAMGVLLMVAGIGAIMMPIITGALSDSFGILAGMGAIVGAIILMIICVILKVSRLNMAVRSEVE</sequence>
<dbReference type="Proteomes" id="UP000199568">
    <property type="component" value="Unassembled WGS sequence"/>
</dbReference>
<dbReference type="STRING" id="426128.SAMN05660297_02227"/>
<dbReference type="AlphaFoldDB" id="A0A1I0DZ32"/>
<dbReference type="InterPro" id="IPR036259">
    <property type="entry name" value="MFS_trans_sf"/>
</dbReference>
<dbReference type="RefSeq" id="WP_090443768.1">
    <property type="nucleotide sequence ID" value="NZ_FOHU01000009.1"/>
</dbReference>
<organism evidence="2 3">
    <name type="scientific">Natronincola peptidivorans</name>
    <dbReference type="NCBI Taxonomy" id="426128"/>
    <lineage>
        <taxon>Bacteria</taxon>
        <taxon>Bacillati</taxon>
        <taxon>Bacillota</taxon>
        <taxon>Clostridia</taxon>
        <taxon>Peptostreptococcales</taxon>
        <taxon>Natronincolaceae</taxon>
        <taxon>Natronincola</taxon>
    </lineage>
</organism>
<keyword evidence="1" id="KW-0472">Membrane</keyword>
<dbReference type="OrthoDB" id="44917at2"/>
<evidence type="ECO:0000313" key="2">
    <source>
        <dbReference type="EMBL" id="SET38007.1"/>
    </source>
</evidence>
<protein>
    <recommendedName>
        <fullName evidence="4">Major facilitator superfamily (MFS) profile domain-containing protein</fullName>
    </recommendedName>
</protein>
<keyword evidence="3" id="KW-1185">Reference proteome</keyword>
<evidence type="ECO:0008006" key="4">
    <source>
        <dbReference type="Google" id="ProtNLM"/>
    </source>
</evidence>
<keyword evidence="1" id="KW-1133">Transmembrane helix</keyword>